<organism evidence="3 4">
    <name type="scientific">Tulasnella calospora MUT 4182</name>
    <dbReference type="NCBI Taxonomy" id="1051891"/>
    <lineage>
        <taxon>Eukaryota</taxon>
        <taxon>Fungi</taxon>
        <taxon>Dikarya</taxon>
        <taxon>Basidiomycota</taxon>
        <taxon>Agaricomycotina</taxon>
        <taxon>Agaricomycetes</taxon>
        <taxon>Cantharellales</taxon>
        <taxon>Tulasnellaceae</taxon>
        <taxon>Tulasnella</taxon>
    </lineage>
</organism>
<dbReference type="Proteomes" id="UP000054248">
    <property type="component" value="Unassembled WGS sequence"/>
</dbReference>
<dbReference type="InterPro" id="IPR036047">
    <property type="entry name" value="F-box-like_dom_sf"/>
</dbReference>
<evidence type="ECO:0000256" key="1">
    <source>
        <dbReference type="SAM" id="MobiDB-lite"/>
    </source>
</evidence>
<dbReference type="Gene3D" id="1.20.1280.50">
    <property type="match status" value="1"/>
</dbReference>
<sequence length="383" mass="42638">MTERKAKMFQVSSSVARAGAVERSYPPSQGSGKSISVRRPTTKKRGGISASIQEIPLEVMGMIFVMLDQQACATACLVCRRWNSAALDELWRSLPSLVPLFGVLGPLVDTETGRSWDLFKSYAARVRRLTYDDDDEYGAVISTGLIIQAIAVHPGGILPNLRAFFGFGTSLPVNDNAALSAALNTFLKNQSGLLEIRLPYYEIQDPATISAACQASPQLRTFHGEMLDFTKKTFRTALSTFARRSASLRCVRLIRSESEPRGESICLTDIEPMLQLSVAEDIRLWLKCRLELKSTDIQQMGQAWKGLTSLALHSGEPGIPLPHLVTFAQWFPALEQVGIRKYGLDSGGFLDDLFLWETDREDVKLRDRLDAFYRVQEAIKRVD</sequence>
<dbReference type="PROSITE" id="PS50181">
    <property type="entry name" value="FBOX"/>
    <property type="match status" value="1"/>
</dbReference>
<gene>
    <name evidence="3" type="ORF">M407DRAFT_7665</name>
</gene>
<protein>
    <recommendedName>
        <fullName evidence="2">F-box domain-containing protein</fullName>
    </recommendedName>
</protein>
<dbReference type="InterPro" id="IPR001810">
    <property type="entry name" value="F-box_dom"/>
</dbReference>
<accession>A0A0C3LZE3</accession>
<feature type="region of interest" description="Disordered" evidence="1">
    <location>
        <begin position="19"/>
        <end position="45"/>
    </location>
</feature>
<reference evidence="4" key="2">
    <citation type="submission" date="2015-01" db="EMBL/GenBank/DDBJ databases">
        <title>Evolutionary Origins and Diversification of the Mycorrhizal Mutualists.</title>
        <authorList>
            <consortium name="DOE Joint Genome Institute"/>
            <consortium name="Mycorrhizal Genomics Consortium"/>
            <person name="Kohler A."/>
            <person name="Kuo A."/>
            <person name="Nagy L.G."/>
            <person name="Floudas D."/>
            <person name="Copeland A."/>
            <person name="Barry K.W."/>
            <person name="Cichocki N."/>
            <person name="Veneault-Fourrey C."/>
            <person name="LaButti K."/>
            <person name="Lindquist E.A."/>
            <person name="Lipzen A."/>
            <person name="Lundell T."/>
            <person name="Morin E."/>
            <person name="Murat C."/>
            <person name="Riley R."/>
            <person name="Ohm R."/>
            <person name="Sun H."/>
            <person name="Tunlid A."/>
            <person name="Henrissat B."/>
            <person name="Grigoriev I.V."/>
            <person name="Hibbett D.S."/>
            <person name="Martin F."/>
        </authorList>
    </citation>
    <scope>NUCLEOTIDE SEQUENCE [LARGE SCALE GENOMIC DNA]</scope>
    <source>
        <strain evidence="4">MUT 4182</strain>
    </source>
</reference>
<feature type="domain" description="F-box" evidence="2">
    <location>
        <begin position="49"/>
        <end position="94"/>
    </location>
</feature>
<keyword evidence="4" id="KW-1185">Reference proteome</keyword>
<dbReference type="HOGENOM" id="CLU_721976_0_0_1"/>
<reference evidence="3 4" key="1">
    <citation type="submission" date="2014-04" db="EMBL/GenBank/DDBJ databases">
        <authorList>
            <consortium name="DOE Joint Genome Institute"/>
            <person name="Kuo A."/>
            <person name="Girlanda M."/>
            <person name="Perotto S."/>
            <person name="Kohler A."/>
            <person name="Nagy L.G."/>
            <person name="Floudas D."/>
            <person name="Copeland A."/>
            <person name="Barry K.W."/>
            <person name="Cichocki N."/>
            <person name="Veneault-Fourrey C."/>
            <person name="LaButti K."/>
            <person name="Lindquist E.A."/>
            <person name="Lipzen A."/>
            <person name="Lundell T."/>
            <person name="Morin E."/>
            <person name="Murat C."/>
            <person name="Sun H."/>
            <person name="Tunlid A."/>
            <person name="Henrissat B."/>
            <person name="Grigoriev I.V."/>
            <person name="Hibbett D.S."/>
            <person name="Martin F."/>
            <person name="Nordberg H.P."/>
            <person name="Cantor M.N."/>
            <person name="Hua S.X."/>
        </authorList>
    </citation>
    <scope>NUCLEOTIDE SEQUENCE [LARGE SCALE GENOMIC DNA]</scope>
    <source>
        <strain evidence="3 4">MUT 4182</strain>
    </source>
</reference>
<evidence type="ECO:0000313" key="3">
    <source>
        <dbReference type="EMBL" id="KIO26782.1"/>
    </source>
</evidence>
<dbReference type="AlphaFoldDB" id="A0A0C3LZE3"/>
<dbReference type="SUPFAM" id="SSF81383">
    <property type="entry name" value="F-box domain"/>
    <property type="match status" value="1"/>
</dbReference>
<dbReference type="EMBL" id="KN823019">
    <property type="protein sequence ID" value="KIO26782.1"/>
    <property type="molecule type" value="Genomic_DNA"/>
</dbReference>
<name>A0A0C3LZE3_9AGAM</name>
<dbReference type="OrthoDB" id="5799818at2759"/>
<evidence type="ECO:0000259" key="2">
    <source>
        <dbReference type="PROSITE" id="PS50181"/>
    </source>
</evidence>
<proteinExistence type="predicted"/>
<evidence type="ECO:0000313" key="4">
    <source>
        <dbReference type="Proteomes" id="UP000054248"/>
    </source>
</evidence>
<dbReference type="Pfam" id="PF12937">
    <property type="entry name" value="F-box-like"/>
    <property type="match status" value="1"/>
</dbReference>